<dbReference type="Gene3D" id="3.30.565.10">
    <property type="entry name" value="Histidine kinase-like ATPase, C-terminal domain"/>
    <property type="match status" value="1"/>
</dbReference>
<evidence type="ECO:0000259" key="5">
    <source>
        <dbReference type="Pfam" id="PF07730"/>
    </source>
</evidence>
<feature type="transmembrane region" description="Helical" evidence="4">
    <location>
        <begin position="131"/>
        <end position="150"/>
    </location>
</feature>
<protein>
    <submittedName>
        <fullName evidence="6">Two-component system sensor histidine kinase DesK</fullName>
        <ecNumber evidence="6">2.7.13.3</ecNumber>
    </submittedName>
</protein>
<sequence length="391" mass="42238">MADLAAPSRDFWLPNRMSGTGRFGILWVTLWAVFLVEPLSAAWDRRATAQGLAGIAVTVVFAVWYVGFFVVVRRRRMENGWLPERPVAAAVGVSVALLLAVADSVLLGQIGDTTAVYVSVMVVMTTRGRRSLVLGSLHAGLWYLTGFLVPGWHPDYGLLLGMLAAMLAVLGFQQTMIGNVRLREAQQENQRLAVSEERNRFARDLHDILGHSLTVITVKAELAARLIDVDPERAKAEVLDLEWLSRDALADVRRAVAGYRELTLPGELSHARTALAAAEIAADLPNSTDAVEGDLRELFAWTVREGVTNVVRHSGASNCTVRLTATSAEVRDDGRGPGTMHGEPGHGLLGLRERAAAFGANVTTSAVEPHGFSLTVAVPAEPAERTGEAQR</sequence>
<dbReference type="InterPro" id="IPR050482">
    <property type="entry name" value="Sensor_HK_TwoCompSys"/>
</dbReference>
<dbReference type="PANTHER" id="PTHR24421:SF63">
    <property type="entry name" value="SENSOR HISTIDINE KINASE DESK"/>
    <property type="match status" value="1"/>
</dbReference>
<keyword evidence="3" id="KW-0902">Two-component regulatory system</keyword>
<evidence type="ECO:0000313" key="7">
    <source>
        <dbReference type="Proteomes" id="UP000547973"/>
    </source>
</evidence>
<dbReference type="AlphaFoldDB" id="A0A7Y9ZBU2"/>
<evidence type="ECO:0000256" key="4">
    <source>
        <dbReference type="SAM" id="Phobius"/>
    </source>
</evidence>
<gene>
    <name evidence="6" type="ORF">BKA03_001837</name>
</gene>
<evidence type="ECO:0000313" key="6">
    <source>
        <dbReference type="EMBL" id="NYI41718.1"/>
    </source>
</evidence>
<dbReference type="GO" id="GO:0000155">
    <property type="term" value="F:phosphorelay sensor kinase activity"/>
    <property type="evidence" value="ECO:0007669"/>
    <property type="project" value="InterPro"/>
</dbReference>
<feature type="transmembrane region" description="Helical" evidence="4">
    <location>
        <begin position="87"/>
        <end position="110"/>
    </location>
</feature>
<dbReference type="PANTHER" id="PTHR24421">
    <property type="entry name" value="NITRATE/NITRITE SENSOR PROTEIN NARX-RELATED"/>
    <property type="match status" value="1"/>
</dbReference>
<keyword evidence="7" id="KW-1185">Reference proteome</keyword>
<dbReference type="SUPFAM" id="SSF55874">
    <property type="entry name" value="ATPase domain of HSP90 chaperone/DNA topoisomerase II/histidine kinase"/>
    <property type="match status" value="1"/>
</dbReference>
<keyword evidence="2 6" id="KW-0418">Kinase</keyword>
<keyword evidence="4" id="KW-1133">Transmembrane helix</keyword>
<organism evidence="6 7">
    <name type="scientific">Demequina lutea</name>
    <dbReference type="NCBI Taxonomy" id="431489"/>
    <lineage>
        <taxon>Bacteria</taxon>
        <taxon>Bacillati</taxon>
        <taxon>Actinomycetota</taxon>
        <taxon>Actinomycetes</taxon>
        <taxon>Micrococcales</taxon>
        <taxon>Demequinaceae</taxon>
        <taxon>Demequina</taxon>
    </lineage>
</organism>
<dbReference type="Gene3D" id="1.20.5.1930">
    <property type="match status" value="1"/>
</dbReference>
<dbReference type="EMBL" id="JACBZO010000001">
    <property type="protein sequence ID" value="NYI41718.1"/>
    <property type="molecule type" value="Genomic_DNA"/>
</dbReference>
<dbReference type="Proteomes" id="UP000547973">
    <property type="component" value="Unassembled WGS sequence"/>
</dbReference>
<feature type="domain" description="Signal transduction histidine kinase subgroup 3 dimerisation and phosphoacceptor" evidence="5">
    <location>
        <begin position="197"/>
        <end position="262"/>
    </location>
</feature>
<comment type="caution">
    <text evidence="6">The sequence shown here is derived from an EMBL/GenBank/DDBJ whole genome shotgun (WGS) entry which is preliminary data.</text>
</comment>
<dbReference type="RefSeq" id="WP_218856019.1">
    <property type="nucleotide sequence ID" value="NZ_JACBZO010000001.1"/>
</dbReference>
<dbReference type="EC" id="2.7.13.3" evidence="6"/>
<accession>A0A7Y9ZBU2</accession>
<dbReference type="Pfam" id="PF07730">
    <property type="entry name" value="HisKA_3"/>
    <property type="match status" value="1"/>
</dbReference>
<keyword evidence="4" id="KW-0472">Membrane</keyword>
<keyword evidence="4" id="KW-0812">Transmembrane</keyword>
<name>A0A7Y9ZBU2_9MICO</name>
<proteinExistence type="predicted"/>
<reference evidence="6 7" key="1">
    <citation type="submission" date="2020-07" db="EMBL/GenBank/DDBJ databases">
        <title>Sequencing the genomes of 1000 actinobacteria strains.</title>
        <authorList>
            <person name="Klenk H.-P."/>
        </authorList>
    </citation>
    <scope>NUCLEOTIDE SEQUENCE [LARGE SCALE GENOMIC DNA]</scope>
    <source>
        <strain evidence="6 7">DSM 19970</strain>
    </source>
</reference>
<feature type="transmembrane region" description="Helical" evidence="4">
    <location>
        <begin position="51"/>
        <end position="72"/>
    </location>
</feature>
<dbReference type="GO" id="GO:0016020">
    <property type="term" value="C:membrane"/>
    <property type="evidence" value="ECO:0007669"/>
    <property type="project" value="InterPro"/>
</dbReference>
<dbReference type="InterPro" id="IPR036890">
    <property type="entry name" value="HATPase_C_sf"/>
</dbReference>
<dbReference type="InterPro" id="IPR011712">
    <property type="entry name" value="Sig_transdc_His_kin_sub3_dim/P"/>
</dbReference>
<evidence type="ECO:0000256" key="3">
    <source>
        <dbReference type="ARBA" id="ARBA00023012"/>
    </source>
</evidence>
<dbReference type="GO" id="GO:0046983">
    <property type="term" value="F:protein dimerization activity"/>
    <property type="evidence" value="ECO:0007669"/>
    <property type="project" value="InterPro"/>
</dbReference>
<keyword evidence="1 6" id="KW-0808">Transferase</keyword>
<feature type="transmembrane region" description="Helical" evidence="4">
    <location>
        <begin position="156"/>
        <end position="173"/>
    </location>
</feature>
<feature type="transmembrane region" description="Helical" evidence="4">
    <location>
        <begin position="20"/>
        <end position="39"/>
    </location>
</feature>
<evidence type="ECO:0000256" key="2">
    <source>
        <dbReference type="ARBA" id="ARBA00022777"/>
    </source>
</evidence>
<dbReference type="CDD" id="cd16917">
    <property type="entry name" value="HATPase_UhpB-NarQ-NarX-like"/>
    <property type="match status" value="1"/>
</dbReference>
<evidence type="ECO:0000256" key="1">
    <source>
        <dbReference type="ARBA" id="ARBA00022679"/>
    </source>
</evidence>